<dbReference type="Gene3D" id="2.30.40.10">
    <property type="entry name" value="Urease, subunit C, domain 1"/>
    <property type="match status" value="1"/>
</dbReference>
<evidence type="ECO:0000259" key="5">
    <source>
        <dbReference type="Pfam" id="PF01979"/>
    </source>
</evidence>
<dbReference type="InterPro" id="IPR032466">
    <property type="entry name" value="Metal_Hydrolase"/>
</dbReference>
<dbReference type="SUPFAM" id="SSF51338">
    <property type="entry name" value="Composite domain of metallo-dependent hydrolases"/>
    <property type="match status" value="1"/>
</dbReference>
<dbReference type="Gene3D" id="3.20.20.140">
    <property type="entry name" value="Metal-dependent hydrolases"/>
    <property type="match status" value="1"/>
</dbReference>
<feature type="domain" description="Adenine deaminase C-terminal" evidence="6">
    <location>
        <begin position="416"/>
        <end position="573"/>
    </location>
</feature>
<dbReference type="InterPro" id="IPR011059">
    <property type="entry name" value="Metal-dep_hydrolase_composite"/>
</dbReference>
<dbReference type="InterPro" id="IPR006680">
    <property type="entry name" value="Amidohydro-rel"/>
</dbReference>
<sequence>MSIGMYRWRNRQIRNQLSVVSDQTSPTIVLKGTTYLNARLNKWMKANIWIVDDRIVYVGEAMPAVLDSSAEVFDCRDQYIVPGYIEPHVHPFQLYNPHTFAQYAAKHGTTTLINDNLMLMLQVDTETAFSLIEEMKTLPYSMYWWCRFDSQTKFENEAEIFSHAHIKKWLNHDAVLQGGELTSWPRLLNGDDLMLHWIQEAKRLGKHIEGHFPGASERTLVKMKLLGADADHEAMSGKDVLSRLSLGYDVSLRYSSIRPDLPKILDELHEEDLSYYEHLTMNTDGSPPSFYTDGVSDMLVKVALEHHVPINDAYKMVSTNIARYYNIEHLHGHIGVGCIANLNLLAGPESPTPVSVLASGKWVLKNGEEQKENETYFPWASYQFQPLDCNWNLKMDDFQFSMPMGVYMKNAVIMEPYSIQLNVGDECLDTNHDECFFMLIDRYGKWRINTLLKGFATHVKGLASSFSSTGDFILIGKSKKDMLYAYHKMKEMGGGIALAEGEKIVAELPLTLNGSMSTAKMEVLMTQEEHLKQELRVRGYQHEDPIYSLLFFSSTHLPYIRVTPAGIYDVMNKKVLFPSIMR</sequence>
<dbReference type="EC" id="3.5.4.2" evidence="2"/>
<name>A0A0V8JJ20_9BACI</name>
<dbReference type="SUPFAM" id="SSF51556">
    <property type="entry name" value="Metallo-dependent hydrolases"/>
    <property type="match status" value="1"/>
</dbReference>
<feature type="domain" description="Amidohydrolase-related" evidence="5">
    <location>
        <begin position="79"/>
        <end position="363"/>
    </location>
</feature>
<comment type="similarity">
    <text evidence="1">Belongs to the metallo-dependent hydrolases superfamily. Adenine deaminase family.</text>
</comment>
<evidence type="ECO:0000313" key="8">
    <source>
        <dbReference type="Proteomes" id="UP000053681"/>
    </source>
</evidence>
<keyword evidence="8" id="KW-1185">Reference proteome</keyword>
<evidence type="ECO:0000313" key="7">
    <source>
        <dbReference type="EMBL" id="KSU86861.1"/>
    </source>
</evidence>
<dbReference type="PANTHER" id="PTHR11113">
    <property type="entry name" value="N-ACETYLGLUCOSAMINE-6-PHOSPHATE DEACETYLASE"/>
    <property type="match status" value="1"/>
</dbReference>
<comment type="caution">
    <text evidence="7">The sequence shown here is derived from an EMBL/GenBank/DDBJ whole genome shotgun (WGS) entry which is preliminary data.</text>
</comment>
<gene>
    <name evidence="7" type="ORF">AS180_16215</name>
</gene>
<protein>
    <recommendedName>
        <fullName evidence="2">adenine deaminase</fullName>
        <ecNumber evidence="2">3.5.4.2</ecNumber>
    </recommendedName>
</protein>
<accession>A0A0V8JJ20</accession>
<dbReference type="InterPro" id="IPR026912">
    <property type="entry name" value="Adenine_deam_C"/>
</dbReference>
<dbReference type="GO" id="GO:0000034">
    <property type="term" value="F:adenine deaminase activity"/>
    <property type="evidence" value="ECO:0007669"/>
    <property type="project" value="UniProtKB-EC"/>
</dbReference>
<dbReference type="EMBL" id="LNQP01000062">
    <property type="protein sequence ID" value="KSU86861.1"/>
    <property type="molecule type" value="Genomic_DNA"/>
</dbReference>
<dbReference type="PANTHER" id="PTHR11113:SF6">
    <property type="entry name" value="ADENINE DEAMINASE YERA-RELATED"/>
    <property type="match status" value="1"/>
</dbReference>
<dbReference type="AlphaFoldDB" id="A0A0V8JJ20"/>
<evidence type="ECO:0000259" key="6">
    <source>
        <dbReference type="Pfam" id="PF13382"/>
    </source>
</evidence>
<reference evidence="7 8" key="1">
    <citation type="submission" date="2015-11" db="EMBL/GenBank/DDBJ databases">
        <title>Bacillus caseinolyticus sp nov.</title>
        <authorList>
            <person name="Dastager S.G."/>
            <person name="Mawlankar R."/>
        </authorList>
    </citation>
    <scope>NUCLEOTIDE SEQUENCE [LARGE SCALE GENOMIC DNA]</scope>
    <source>
        <strain evidence="7 8">SGD-V-76</strain>
    </source>
</reference>
<evidence type="ECO:0000256" key="1">
    <source>
        <dbReference type="ARBA" id="ARBA00006773"/>
    </source>
</evidence>
<keyword evidence="3" id="KW-0378">Hydrolase</keyword>
<comment type="catalytic activity">
    <reaction evidence="4">
        <text>adenine + H2O + H(+) = hypoxanthine + NH4(+)</text>
        <dbReference type="Rhea" id="RHEA:23688"/>
        <dbReference type="ChEBI" id="CHEBI:15377"/>
        <dbReference type="ChEBI" id="CHEBI:15378"/>
        <dbReference type="ChEBI" id="CHEBI:16708"/>
        <dbReference type="ChEBI" id="CHEBI:17368"/>
        <dbReference type="ChEBI" id="CHEBI:28938"/>
        <dbReference type="EC" id="3.5.4.2"/>
    </reaction>
</comment>
<proteinExistence type="inferred from homology"/>
<evidence type="ECO:0000256" key="2">
    <source>
        <dbReference type="ARBA" id="ARBA00012782"/>
    </source>
</evidence>
<dbReference type="RefSeq" id="WP_062687147.1">
    <property type="nucleotide sequence ID" value="NZ_KQ758677.1"/>
</dbReference>
<dbReference type="Pfam" id="PF13382">
    <property type="entry name" value="Adenine_deam_C"/>
    <property type="match status" value="1"/>
</dbReference>
<evidence type="ECO:0000256" key="3">
    <source>
        <dbReference type="ARBA" id="ARBA00022801"/>
    </source>
</evidence>
<evidence type="ECO:0000256" key="4">
    <source>
        <dbReference type="ARBA" id="ARBA00047720"/>
    </source>
</evidence>
<dbReference type="Pfam" id="PF01979">
    <property type="entry name" value="Amidohydro_1"/>
    <property type="match status" value="1"/>
</dbReference>
<dbReference type="Proteomes" id="UP000053681">
    <property type="component" value="Unassembled WGS sequence"/>
</dbReference>
<organism evidence="7 8">
    <name type="scientific">Priestia veravalensis</name>
    <dbReference type="NCBI Taxonomy" id="1414648"/>
    <lineage>
        <taxon>Bacteria</taxon>
        <taxon>Bacillati</taxon>
        <taxon>Bacillota</taxon>
        <taxon>Bacilli</taxon>
        <taxon>Bacillales</taxon>
        <taxon>Bacillaceae</taxon>
        <taxon>Priestia</taxon>
    </lineage>
</organism>